<dbReference type="EMBL" id="CM032186">
    <property type="protein sequence ID" value="KAG7091563.1"/>
    <property type="molecule type" value="Genomic_DNA"/>
</dbReference>
<comment type="caution">
    <text evidence="2">The sequence shown here is derived from an EMBL/GenBank/DDBJ whole genome shotgun (WGS) entry which is preliminary data.</text>
</comment>
<feature type="region of interest" description="Disordered" evidence="1">
    <location>
        <begin position="73"/>
        <end position="117"/>
    </location>
</feature>
<dbReference type="Proteomes" id="UP001049176">
    <property type="component" value="Chromosome 6"/>
</dbReference>
<protein>
    <submittedName>
        <fullName evidence="2">Uncharacterized protein</fullName>
    </submittedName>
</protein>
<evidence type="ECO:0000313" key="3">
    <source>
        <dbReference type="Proteomes" id="UP001049176"/>
    </source>
</evidence>
<proteinExistence type="predicted"/>
<organism evidence="2 3">
    <name type="scientific">Marasmius oreades</name>
    <name type="common">fairy-ring Marasmius</name>
    <dbReference type="NCBI Taxonomy" id="181124"/>
    <lineage>
        <taxon>Eukaryota</taxon>
        <taxon>Fungi</taxon>
        <taxon>Dikarya</taxon>
        <taxon>Basidiomycota</taxon>
        <taxon>Agaricomycotina</taxon>
        <taxon>Agaricomycetes</taxon>
        <taxon>Agaricomycetidae</taxon>
        <taxon>Agaricales</taxon>
        <taxon>Marasmiineae</taxon>
        <taxon>Marasmiaceae</taxon>
        <taxon>Marasmius</taxon>
    </lineage>
</organism>
<dbReference type="RefSeq" id="XP_043008033.1">
    <property type="nucleotide sequence ID" value="XM_043155562.1"/>
</dbReference>
<feature type="region of interest" description="Disordered" evidence="1">
    <location>
        <begin position="41"/>
        <end position="60"/>
    </location>
</feature>
<keyword evidence="3" id="KW-1185">Reference proteome</keyword>
<evidence type="ECO:0000256" key="1">
    <source>
        <dbReference type="SAM" id="MobiDB-lite"/>
    </source>
</evidence>
<accession>A0A9P7URN0</accession>
<dbReference type="OrthoDB" id="3057617at2759"/>
<evidence type="ECO:0000313" key="2">
    <source>
        <dbReference type="EMBL" id="KAG7091563.1"/>
    </source>
</evidence>
<dbReference type="AlphaFoldDB" id="A0A9P7URN0"/>
<name>A0A9P7URN0_9AGAR</name>
<feature type="compositionally biased region" description="Gly residues" evidence="1">
    <location>
        <begin position="95"/>
        <end position="108"/>
    </location>
</feature>
<feature type="compositionally biased region" description="Polar residues" evidence="1">
    <location>
        <begin position="80"/>
        <end position="91"/>
    </location>
</feature>
<reference evidence="2" key="1">
    <citation type="journal article" date="2021" name="Genome Biol. Evol.">
        <title>The assembled and annotated genome of the fairy-ring fungus Marasmius oreades.</title>
        <authorList>
            <person name="Hiltunen M."/>
            <person name="Ament-Velasquez S.L."/>
            <person name="Johannesson H."/>
        </authorList>
    </citation>
    <scope>NUCLEOTIDE SEQUENCE</scope>
    <source>
        <strain evidence="2">03SP1</strain>
    </source>
</reference>
<gene>
    <name evidence="2" type="ORF">E1B28_010589</name>
</gene>
<sequence>MSAWGSRTSAVAAVSSLVYELWLRNGIVLLVTMYTGCCKNTDPGQDGSQLRKAKAHPSERLVDEEFKKRDYKRGADGRIVQTQPGGSSKMVNINPGGGGTGGGVGGEVTSGANMEHG</sequence>
<dbReference type="GeneID" id="66079665"/>